<feature type="compositionally biased region" description="Polar residues" evidence="1">
    <location>
        <begin position="1"/>
        <end position="10"/>
    </location>
</feature>
<keyword evidence="3" id="KW-1185">Reference proteome</keyword>
<feature type="compositionally biased region" description="Gly residues" evidence="1">
    <location>
        <begin position="56"/>
        <end position="67"/>
    </location>
</feature>
<feature type="compositionally biased region" description="Low complexity" evidence="1">
    <location>
        <begin position="152"/>
        <end position="161"/>
    </location>
</feature>
<dbReference type="Proteomes" id="UP000281406">
    <property type="component" value="Unassembled WGS sequence"/>
</dbReference>
<accession>A0A3N0YPG5</accession>
<protein>
    <submittedName>
        <fullName evidence="2">Uncharacterized protein</fullName>
    </submittedName>
</protein>
<sequence length="387" mass="42580">MLTTKVNEPSTRPGELIRKTSQRQQQQFQSPLTFQSKPIKPFSQHRKPQDKPGVRAGPGGAAGGGVRVGQAKYTHGEDDRMKVAKFMCHDVRTADKFYAMNLMAEQVLEHRRLFEQVLEGADLSPIKLAMVGPSSSSPQKTSTPRRRILLVSSSSSSSSSSAGAEAPAQQEESSTVTTWRYVSISPPFAFILFLQAKYTHGEDDRMKVAKFMCHDVRTADKFYAMNLMAEQVLEGADLSPIQPAKVGPSSSSPRKTSTPRRRILLVSSSSSSSSSSAGAEAPAQQEESTSDSSQGAAPAAATTTSRLMRLARRGNPTVRRTPLKSCLKRKFSSEQLSPLKVRKVVLTKGATLQGMHRNTKGDRRVKKAVQKRRKEKRVQDKKKQHRA</sequence>
<feature type="region of interest" description="Disordered" evidence="1">
    <location>
        <begin position="353"/>
        <end position="387"/>
    </location>
</feature>
<organism evidence="2 3">
    <name type="scientific">Anabarilius grahami</name>
    <name type="common">Kanglang fish</name>
    <name type="synonym">Barilius grahami</name>
    <dbReference type="NCBI Taxonomy" id="495550"/>
    <lineage>
        <taxon>Eukaryota</taxon>
        <taxon>Metazoa</taxon>
        <taxon>Chordata</taxon>
        <taxon>Craniata</taxon>
        <taxon>Vertebrata</taxon>
        <taxon>Euteleostomi</taxon>
        <taxon>Actinopterygii</taxon>
        <taxon>Neopterygii</taxon>
        <taxon>Teleostei</taxon>
        <taxon>Ostariophysi</taxon>
        <taxon>Cypriniformes</taxon>
        <taxon>Xenocyprididae</taxon>
        <taxon>Xenocypridinae</taxon>
        <taxon>Xenocypridinae incertae sedis</taxon>
        <taxon>Anabarilius</taxon>
    </lineage>
</organism>
<dbReference type="AlphaFoldDB" id="A0A3N0YPG5"/>
<feature type="compositionally biased region" description="Low complexity" evidence="1">
    <location>
        <begin position="22"/>
        <end position="36"/>
    </location>
</feature>
<evidence type="ECO:0000256" key="1">
    <source>
        <dbReference type="SAM" id="MobiDB-lite"/>
    </source>
</evidence>
<dbReference type="EMBL" id="RJVU01033420">
    <property type="protein sequence ID" value="ROL48099.1"/>
    <property type="molecule type" value="Genomic_DNA"/>
</dbReference>
<comment type="caution">
    <text evidence="2">The sequence shown here is derived from an EMBL/GenBank/DDBJ whole genome shotgun (WGS) entry which is preliminary data.</text>
</comment>
<gene>
    <name evidence="2" type="ORF">DPX16_2681</name>
</gene>
<feature type="region of interest" description="Disordered" evidence="1">
    <location>
        <begin position="240"/>
        <end position="317"/>
    </location>
</feature>
<feature type="compositionally biased region" description="Low complexity" evidence="1">
    <location>
        <begin position="133"/>
        <end position="142"/>
    </location>
</feature>
<evidence type="ECO:0000313" key="2">
    <source>
        <dbReference type="EMBL" id="ROL48099.1"/>
    </source>
</evidence>
<feature type="compositionally biased region" description="Low complexity" evidence="1">
    <location>
        <begin position="267"/>
        <end position="276"/>
    </location>
</feature>
<proteinExistence type="predicted"/>
<feature type="compositionally biased region" description="Basic residues" evidence="1">
    <location>
        <begin position="363"/>
        <end position="387"/>
    </location>
</feature>
<name>A0A3N0YPG5_ANAGA</name>
<feature type="region of interest" description="Disordered" evidence="1">
    <location>
        <begin position="130"/>
        <end position="171"/>
    </location>
</feature>
<evidence type="ECO:0000313" key="3">
    <source>
        <dbReference type="Proteomes" id="UP000281406"/>
    </source>
</evidence>
<dbReference type="OrthoDB" id="8964969at2759"/>
<feature type="compositionally biased region" description="Polar residues" evidence="1">
    <location>
        <begin position="285"/>
        <end position="306"/>
    </location>
</feature>
<reference evidence="2 3" key="1">
    <citation type="submission" date="2018-10" db="EMBL/GenBank/DDBJ databases">
        <title>Genome assembly for a Yunnan-Guizhou Plateau 3E fish, Anabarilius grahami (Regan), and its evolutionary and genetic applications.</title>
        <authorList>
            <person name="Jiang W."/>
        </authorList>
    </citation>
    <scope>NUCLEOTIDE SEQUENCE [LARGE SCALE GENOMIC DNA]</scope>
    <source>
        <strain evidence="2">AG-KIZ</strain>
        <tissue evidence="2">Muscle</tissue>
    </source>
</reference>
<feature type="region of interest" description="Disordered" evidence="1">
    <location>
        <begin position="1"/>
        <end position="68"/>
    </location>
</feature>